<dbReference type="AlphaFoldDB" id="A0A1G5R355"/>
<evidence type="ECO:0000259" key="1">
    <source>
        <dbReference type="Pfam" id="PF09722"/>
    </source>
</evidence>
<proteinExistence type="predicted"/>
<keyword evidence="4" id="KW-1185">Reference proteome</keyword>
<reference evidence="3 4" key="1">
    <citation type="submission" date="2016-10" db="EMBL/GenBank/DDBJ databases">
        <authorList>
            <person name="de Groot N.N."/>
        </authorList>
    </citation>
    <scope>NUCLEOTIDE SEQUENCE [LARGE SCALE GENOMIC DNA]</scope>
    <source>
        <strain evidence="3 4">HLD2</strain>
    </source>
</reference>
<dbReference type="InterPro" id="IPR046847">
    <property type="entry name" value="Xre-like_HTH"/>
</dbReference>
<evidence type="ECO:0000259" key="2">
    <source>
        <dbReference type="Pfam" id="PF20432"/>
    </source>
</evidence>
<organism evidence="3 4">
    <name type="scientific">Thiohalomonas denitrificans</name>
    <dbReference type="NCBI Taxonomy" id="415747"/>
    <lineage>
        <taxon>Bacteria</taxon>
        <taxon>Pseudomonadati</taxon>
        <taxon>Pseudomonadota</taxon>
        <taxon>Gammaproteobacteria</taxon>
        <taxon>Thiohalomonadales</taxon>
        <taxon>Thiohalomonadaceae</taxon>
        <taxon>Thiohalomonas</taxon>
    </lineage>
</organism>
<sequence length="117" mass="12876">MANPALKDDKTAILTKSLRKAGQQLGLDQASLGRVIGRDRSAFRRGIDPESKEGELALLLIRCYRSLFALMGGDPEQMRHWMTTQNLHTGGIPAQQVQSVQGLVEVMAYLDAIRGKV</sequence>
<dbReference type="STRING" id="415747.SAMN03097708_03305"/>
<feature type="domain" description="Antitoxin Xre/MbcA/ParS-like toxin-binding" evidence="1">
    <location>
        <begin position="66"/>
        <end position="115"/>
    </location>
</feature>
<evidence type="ECO:0000313" key="4">
    <source>
        <dbReference type="Proteomes" id="UP000199648"/>
    </source>
</evidence>
<dbReference type="Proteomes" id="UP000199648">
    <property type="component" value="Unassembled WGS sequence"/>
</dbReference>
<dbReference type="RefSeq" id="WP_092999368.1">
    <property type="nucleotide sequence ID" value="NZ_FMWD01000021.1"/>
</dbReference>
<accession>A0A1G5R355</accession>
<dbReference type="OrthoDB" id="565125at2"/>
<dbReference type="Pfam" id="PF20432">
    <property type="entry name" value="Xre-like-HTH"/>
    <property type="match status" value="1"/>
</dbReference>
<feature type="domain" description="Antitoxin Xre-like helix-turn-helix" evidence="2">
    <location>
        <begin position="7"/>
        <end position="62"/>
    </location>
</feature>
<evidence type="ECO:0000313" key="3">
    <source>
        <dbReference type="EMBL" id="SCZ68376.1"/>
    </source>
</evidence>
<dbReference type="InterPro" id="IPR024467">
    <property type="entry name" value="Xre/MbcA/ParS-like_toxin-bd"/>
</dbReference>
<name>A0A1G5R355_9GAMM</name>
<dbReference type="GO" id="GO:0003677">
    <property type="term" value="F:DNA binding"/>
    <property type="evidence" value="ECO:0007669"/>
    <property type="project" value="InterPro"/>
</dbReference>
<gene>
    <name evidence="3" type="ORF">SAMN03097708_03305</name>
</gene>
<dbReference type="Pfam" id="PF09722">
    <property type="entry name" value="Xre_MbcA_ParS_C"/>
    <property type="match status" value="1"/>
</dbReference>
<protein>
    <submittedName>
        <fullName evidence="3">Uncharacterized protein</fullName>
    </submittedName>
</protein>
<dbReference type="EMBL" id="FMWD01000021">
    <property type="protein sequence ID" value="SCZ68376.1"/>
    <property type="molecule type" value="Genomic_DNA"/>
</dbReference>